<protein>
    <recommendedName>
        <fullName evidence="5">Orphan protein</fullName>
    </recommendedName>
</protein>
<evidence type="ECO:0000256" key="2">
    <source>
        <dbReference type="SAM" id="MobiDB-lite"/>
    </source>
</evidence>
<name>A0A510XW61_9GAMM</name>
<evidence type="ECO:0008006" key="5">
    <source>
        <dbReference type="Google" id="ProtNLM"/>
    </source>
</evidence>
<feature type="region of interest" description="Disordered" evidence="2">
    <location>
        <begin position="154"/>
        <end position="188"/>
    </location>
</feature>
<evidence type="ECO:0000313" key="4">
    <source>
        <dbReference type="Proteomes" id="UP000321419"/>
    </source>
</evidence>
<dbReference type="Proteomes" id="UP000321419">
    <property type="component" value="Unassembled WGS sequence"/>
</dbReference>
<proteinExistence type="predicted"/>
<reference evidence="3 4" key="1">
    <citation type="submission" date="2019-07" db="EMBL/GenBank/DDBJ databases">
        <title>Whole genome shotgun sequence of Pseudoalteromonas espejiana NBRC 102222.</title>
        <authorList>
            <person name="Hosoyama A."/>
            <person name="Uohara A."/>
            <person name="Ohji S."/>
            <person name="Ichikawa N."/>
        </authorList>
    </citation>
    <scope>NUCLEOTIDE SEQUENCE [LARGE SCALE GENOMIC DNA]</scope>
    <source>
        <strain evidence="3 4">NBRC 102222</strain>
    </source>
</reference>
<keyword evidence="1" id="KW-0175">Coiled coil</keyword>
<dbReference type="OrthoDB" id="6314644at2"/>
<keyword evidence="4" id="KW-1185">Reference proteome</keyword>
<feature type="coiled-coil region" evidence="1">
    <location>
        <begin position="20"/>
        <end position="47"/>
    </location>
</feature>
<organism evidence="3 4">
    <name type="scientific">Pseudoalteromonas espejiana</name>
    <dbReference type="NCBI Taxonomy" id="28107"/>
    <lineage>
        <taxon>Bacteria</taxon>
        <taxon>Pseudomonadati</taxon>
        <taxon>Pseudomonadota</taxon>
        <taxon>Gammaproteobacteria</taxon>
        <taxon>Alteromonadales</taxon>
        <taxon>Pseudoalteromonadaceae</taxon>
        <taxon>Pseudoalteromonas</taxon>
    </lineage>
</organism>
<dbReference type="AlphaFoldDB" id="A0A510XW61"/>
<gene>
    <name evidence="3" type="ORF">PES01_21150</name>
</gene>
<dbReference type="EMBL" id="BJUM01000018">
    <property type="protein sequence ID" value="GEK55270.1"/>
    <property type="molecule type" value="Genomic_DNA"/>
</dbReference>
<evidence type="ECO:0000313" key="3">
    <source>
        <dbReference type="EMBL" id="GEK55270.1"/>
    </source>
</evidence>
<dbReference type="RefSeq" id="WP_089347980.1">
    <property type="nucleotide sequence ID" value="NZ_BJUM01000018.1"/>
</dbReference>
<accession>A0A510XW61</accession>
<evidence type="ECO:0000256" key="1">
    <source>
        <dbReference type="SAM" id="Coils"/>
    </source>
</evidence>
<sequence>MTYVVIFALLLLITLLGAYIRVENNRKKAIEAKKKQFNERVSQVSSRLKAKLNTLLEAKIIRPKYVAQIQAIVTNFFVVQAHTDDNLQHLEDLSDDLVSTLSSELAKAVQTEQSQPLQDNIQYFVSELPQQGILYNKAFYNEILPSLIVQIKTQTPQDSTTGTENTDDSLQTISADQSAQFSRDVSVA</sequence>
<comment type="caution">
    <text evidence="3">The sequence shown here is derived from an EMBL/GenBank/DDBJ whole genome shotgun (WGS) entry which is preliminary data.</text>
</comment>